<dbReference type="InterPro" id="IPR012337">
    <property type="entry name" value="RNaseH-like_sf"/>
</dbReference>
<dbReference type="PANTHER" id="PTHR35004:SF8">
    <property type="entry name" value="TRANSPOSASE RV3428C-RELATED"/>
    <property type="match status" value="1"/>
</dbReference>
<comment type="similarity">
    <text evidence="1">Belongs to the transposase IS21/IS408/IS1162 family.</text>
</comment>
<organism evidence="3 4">
    <name type="scientific">Novipirellula aureliae</name>
    <dbReference type="NCBI Taxonomy" id="2527966"/>
    <lineage>
        <taxon>Bacteria</taxon>
        <taxon>Pseudomonadati</taxon>
        <taxon>Planctomycetota</taxon>
        <taxon>Planctomycetia</taxon>
        <taxon>Pirellulales</taxon>
        <taxon>Pirellulaceae</taxon>
        <taxon>Novipirellula</taxon>
    </lineage>
</organism>
<dbReference type="Pfam" id="PF22483">
    <property type="entry name" value="Mu-transpos_C_2"/>
    <property type="match status" value="1"/>
</dbReference>
<feature type="domain" description="Integrase catalytic" evidence="2">
    <location>
        <begin position="1"/>
        <end position="100"/>
    </location>
</feature>
<dbReference type="Gene3D" id="3.30.420.10">
    <property type="entry name" value="Ribonuclease H-like superfamily/Ribonuclease H"/>
    <property type="match status" value="1"/>
</dbReference>
<accession>A0A5C6DGW1</accession>
<keyword evidence="4" id="KW-1185">Reference proteome</keyword>
<evidence type="ECO:0000313" key="3">
    <source>
        <dbReference type="EMBL" id="TWU36523.1"/>
    </source>
</evidence>
<name>A0A5C6DGW1_9BACT</name>
<gene>
    <name evidence="3" type="ORF">Q31b_48040</name>
</gene>
<protein>
    <recommendedName>
        <fullName evidence="2">Integrase catalytic domain-containing protein</fullName>
    </recommendedName>
</protein>
<evidence type="ECO:0000313" key="4">
    <source>
        <dbReference type="Proteomes" id="UP000315471"/>
    </source>
</evidence>
<dbReference type="EMBL" id="SJPY01000008">
    <property type="protein sequence ID" value="TWU36523.1"/>
    <property type="molecule type" value="Genomic_DNA"/>
</dbReference>
<comment type="caution">
    <text evidence="3">The sequence shown here is derived from an EMBL/GenBank/DDBJ whole genome shotgun (WGS) entry which is preliminary data.</text>
</comment>
<dbReference type="RefSeq" id="WP_146601955.1">
    <property type="nucleotide sequence ID" value="NZ_SJPY01000008.1"/>
</dbReference>
<sequence length="288" mass="33372">MPKLRAFEKHYGTTILPTRPYTPRHKGKVERGVDYVQENALRGRTFATLAEQNDYLSHWEATVADLRIHGTTRKQVRAHFLASKKGALMMLPLERFANFQEARRIVSRDGHVAIDRAFYSAPPEYVGREVWARWDARTVRLLDSELKTIAVFARSEQGKFNTKSQHIASEKINSIERGGSYLLRKTAFIGDCSARWGQAMLREKGIRGHRVLQGLLALSKKHRCDQIEQACEIAWRHGDYQLRTIRKLIDRSGPVQELMPFLDDHELIRPLADYDRYVHECVQDKLTY</sequence>
<dbReference type="InterPro" id="IPR001584">
    <property type="entry name" value="Integrase_cat-core"/>
</dbReference>
<reference evidence="3 4" key="1">
    <citation type="submission" date="2019-02" db="EMBL/GenBank/DDBJ databases">
        <title>Deep-cultivation of Planctomycetes and their phenomic and genomic characterization uncovers novel biology.</title>
        <authorList>
            <person name="Wiegand S."/>
            <person name="Jogler M."/>
            <person name="Boedeker C."/>
            <person name="Pinto D."/>
            <person name="Vollmers J."/>
            <person name="Rivas-Marin E."/>
            <person name="Kohn T."/>
            <person name="Peeters S.H."/>
            <person name="Heuer A."/>
            <person name="Rast P."/>
            <person name="Oberbeckmann S."/>
            <person name="Bunk B."/>
            <person name="Jeske O."/>
            <person name="Meyerdierks A."/>
            <person name="Storesund J.E."/>
            <person name="Kallscheuer N."/>
            <person name="Luecker S."/>
            <person name="Lage O.M."/>
            <person name="Pohl T."/>
            <person name="Merkel B.J."/>
            <person name="Hornburger P."/>
            <person name="Mueller R.-W."/>
            <person name="Bruemmer F."/>
            <person name="Labrenz M."/>
            <person name="Spormann A.M."/>
            <person name="Op Den Camp H."/>
            <person name="Overmann J."/>
            <person name="Amann R."/>
            <person name="Jetten M.S.M."/>
            <person name="Mascher T."/>
            <person name="Medema M.H."/>
            <person name="Devos D.P."/>
            <person name="Kaster A.-K."/>
            <person name="Ovreas L."/>
            <person name="Rohde M."/>
            <person name="Galperin M.Y."/>
            <person name="Jogler C."/>
        </authorList>
    </citation>
    <scope>NUCLEOTIDE SEQUENCE [LARGE SCALE GENOMIC DNA]</scope>
    <source>
        <strain evidence="3 4">Q31b</strain>
    </source>
</reference>
<evidence type="ECO:0000259" key="2">
    <source>
        <dbReference type="PROSITE" id="PS50994"/>
    </source>
</evidence>
<dbReference type="Proteomes" id="UP000315471">
    <property type="component" value="Unassembled WGS sequence"/>
</dbReference>
<proteinExistence type="inferred from homology"/>
<dbReference type="GO" id="GO:0003676">
    <property type="term" value="F:nucleic acid binding"/>
    <property type="evidence" value="ECO:0007669"/>
    <property type="project" value="InterPro"/>
</dbReference>
<dbReference type="PANTHER" id="PTHR35004">
    <property type="entry name" value="TRANSPOSASE RV3428C-RELATED"/>
    <property type="match status" value="1"/>
</dbReference>
<dbReference type="InterPro" id="IPR054353">
    <property type="entry name" value="IstA-like_C"/>
</dbReference>
<dbReference type="OrthoDB" id="3193769at2"/>
<evidence type="ECO:0000256" key="1">
    <source>
        <dbReference type="ARBA" id="ARBA00009277"/>
    </source>
</evidence>
<dbReference type="SUPFAM" id="SSF53098">
    <property type="entry name" value="Ribonuclease H-like"/>
    <property type="match status" value="1"/>
</dbReference>
<dbReference type="PROSITE" id="PS50994">
    <property type="entry name" value="INTEGRASE"/>
    <property type="match status" value="1"/>
</dbReference>
<dbReference type="AlphaFoldDB" id="A0A5C6DGW1"/>
<dbReference type="InterPro" id="IPR036397">
    <property type="entry name" value="RNaseH_sf"/>
</dbReference>
<dbReference type="GO" id="GO:0015074">
    <property type="term" value="P:DNA integration"/>
    <property type="evidence" value="ECO:0007669"/>
    <property type="project" value="InterPro"/>
</dbReference>